<evidence type="ECO:0000313" key="2">
    <source>
        <dbReference type="EMBL" id="CAA9428756.1"/>
    </source>
</evidence>
<feature type="transmembrane region" description="Helical" evidence="1">
    <location>
        <begin position="20"/>
        <end position="38"/>
    </location>
</feature>
<evidence type="ECO:0000256" key="1">
    <source>
        <dbReference type="SAM" id="Phobius"/>
    </source>
</evidence>
<protein>
    <recommendedName>
        <fullName evidence="3">Quinol:cytochrome c oxidoreductase quinone-binding subunit 2</fullName>
    </recommendedName>
</protein>
<keyword evidence="1" id="KW-1133">Transmembrane helix</keyword>
<evidence type="ECO:0008006" key="3">
    <source>
        <dbReference type="Google" id="ProtNLM"/>
    </source>
</evidence>
<feature type="transmembrane region" description="Helical" evidence="1">
    <location>
        <begin position="324"/>
        <end position="345"/>
    </location>
</feature>
<feature type="transmembrane region" description="Helical" evidence="1">
    <location>
        <begin position="92"/>
        <end position="110"/>
    </location>
</feature>
<feature type="transmembrane region" description="Helical" evidence="1">
    <location>
        <begin position="206"/>
        <end position="234"/>
    </location>
</feature>
<gene>
    <name evidence="2" type="ORF">AVDCRST_MAG74-3761</name>
</gene>
<reference evidence="2" key="1">
    <citation type="submission" date="2020-02" db="EMBL/GenBank/DDBJ databases">
        <authorList>
            <person name="Meier V. D."/>
        </authorList>
    </citation>
    <scope>NUCLEOTIDE SEQUENCE</scope>
    <source>
        <strain evidence="2">AVDCRST_MAG74</strain>
    </source>
</reference>
<organism evidence="2">
    <name type="scientific">uncultured Pyrinomonadaceae bacterium</name>
    <dbReference type="NCBI Taxonomy" id="2283094"/>
    <lineage>
        <taxon>Bacteria</taxon>
        <taxon>Pseudomonadati</taxon>
        <taxon>Acidobacteriota</taxon>
        <taxon>Blastocatellia</taxon>
        <taxon>Blastocatellales</taxon>
        <taxon>Pyrinomonadaceae</taxon>
        <taxon>environmental samples</taxon>
    </lineage>
</organism>
<feature type="transmembrane region" description="Helical" evidence="1">
    <location>
        <begin position="294"/>
        <end position="312"/>
    </location>
</feature>
<name>A0A6J4PXI5_9BACT</name>
<keyword evidence="1" id="KW-0472">Membrane</keyword>
<proteinExistence type="predicted"/>
<dbReference type="PANTHER" id="PTHR43044">
    <property type="match status" value="1"/>
</dbReference>
<sequence>MIRDLNFEAPAEINRWRTLALGIGGILSIVILVVALIFPEQREDALRAWLLGFIFWAGIGIGGLGILILQYLTGGAWGVVIRRLAEAASRTLPIIALLFVPVALGMTYIYEWTHLLHTGDKIVEWKKPYLTIEWWLIRSVLYFVLWGIMAALLNRWSARQDQATNAEEATKMLTDASKFSGPTMVFYVLVVSFAAIDWVMTLDPHWFSTIWGLLFAVGWALSFFCFAVTIWAALADKEPYSRILGKRHFHDVGKLMLALVMVWAYFNFSQFLIIWSGNLPEETRWYLTRMEGTWGIIGILLIVLHFAFPFLVLLNRDVKRNNKWLAAVAVFILVLRVVDMFYLIGPSPRTSGHGGGFHISIWDFIAPFAVGGIWLWYFFGELVKRPLLPVNDPFLESAIEHGKGH</sequence>
<feature type="transmembrane region" description="Helical" evidence="1">
    <location>
        <begin position="255"/>
        <end position="274"/>
    </location>
</feature>
<feature type="transmembrane region" description="Helical" evidence="1">
    <location>
        <begin position="357"/>
        <end position="379"/>
    </location>
</feature>
<keyword evidence="1" id="KW-0812">Transmembrane</keyword>
<dbReference type="AlphaFoldDB" id="A0A6J4PXI5"/>
<feature type="transmembrane region" description="Helical" evidence="1">
    <location>
        <begin position="179"/>
        <end position="200"/>
    </location>
</feature>
<dbReference type="EMBL" id="CADCUR010000297">
    <property type="protein sequence ID" value="CAA9428756.1"/>
    <property type="molecule type" value="Genomic_DNA"/>
</dbReference>
<feature type="transmembrane region" description="Helical" evidence="1">
    <location>
        <begin position="135"/>
        <end position="153"/>
    </location>
</feature>
<dbReference type="PANTHER" id="PTHR43044:SF1">
    <property type="entry name" value="QUINOL:CYTOCHROME C OXIDOREDUCTASE QUINONE-BINDING SUBUNIT 2"/>
    <property type="match status" value="1"/>
</dbReference>
<feature type="transmembrane region" description="Helical" evidence="1">
    <location>
        <begin position="50"/>
        <end position="72"/>
    </location>
</feature>
<accession>A0A6J4PXI5</accession>